<sequence>MTSSELPAIEISFSSSESAQTVERNTRVVKRDLRDRISAYGGRVVAATEPGPPGSRSAGVATVGTVLAHVPVALQAVVDMVKILNAWVTERAGRQVALALPDGTTLEIVYGAATTEATLVSAVLERLPD</sequence>
<dbReference type="Proteomes" id="UP000542742">
    <property type="component" value="Unassembled WGS sequence"/>
</dbReference>
<proteinExistence type="predicted"/>
<protein>
    <submittedName>
        <fullName evidence="1">Uncharacterized protein</fullName>
    </submittedName>
</protein>
<gene>
    <name evidence="1" type="ORF">BKA14_002407</name>
</gene>
<comment type="caution">
    <text evidence="1">The sequence shown here is derived from an EMBL/GenBank/DDBJ whole genome shotgun (WGS) entry which is preliminary data.</text>
</comment>
<accession>A0A7W7G146</accession>
<evidence type="ECO:0000313" key="1">
    <source>
        <dbReference type="EMBL" id="MBB4692259.1"/>
    </source>
</evidence>
<reference evidence="1 2" key="1">
    <citation type="submission" date="2020-08" db="EMBL/GenBank/DDBJ databases">
        <title>Sequencing the genomes of 1000 actinobacteria strains.</title>
        <authorList>
            <person name="Klenk H.-P."/>
        </authorList>
    </citation>
    <scope>NUCLEOTIDE SEQUENCE [LARGE SCALE GENOMIC DNA]</scope>
    <source>
        <strain evidence="1 2">DSM 45518</strain>
    </source>
</reference>
<dbReference type="RefSeq" id="WP_184950997.1">
    <property type="nucleotide sequence ID" value="NZ_BOMC01000079.1"/>
</dbReference>
<evidence type="ECO:0000313" key="2">
    <source>
        <dbReference type="Proteomes" id="UP000542742"/>
    </source>
</evidence>
<name>A0A7W7G146_9ACTN</name>
<dbReference type="AlphaFoldDB" id="A0A7W7G146"/>
<dbReference type="EMBL" id="JACHMF010000001">
    <property type="protein sequence ID" value="MBB4692259.1"/>
    <property type="molecule type" value="Genomic_DNA"/>
</dbReference>
<organism evidence="1 2">
    <name type="scientific">Paractinoplanes abujensis</name>
    <dbReference type="NCBI Taxonomy" id="882441"/>
    <lineage>
        <taxon>Bacteria</taxon>
        <taxon>Bacillati</taxon>
        <taxon>Actinomycetota</taxon>
        <taxon>Actinomycetes</taxon>
        <taxon>Micromonosporales</taxon>
        <taxon>Micromonosporaceae</taxon>
        <taxon>Paractinoplanes</taxon>
    </lineage>
</organism>
<keyword evidence="2" id="KW-1185">Reference proteome</keyword>